<dbReference type="EMBL" id="LXQA010210358">
    <property type="protein sequence ID" value="MCI34087.1"/>
    <property type="molecule type" value="Genomic_DNA"/>
</dbReference>
<feature type="non-terminal residue" evidence="1">
    <location>
        <position position="39"/>
    </location>
</feature>
<sequence length="39" mass="4236">MNAPSPTDIENAIHTLSLAQPDQSWYMDTGATSHMTSSQ</sequence>
<name>A0A392RD16_9FABA</name>
<reference evidence="1 2" key="1">
    <citation type="journal article" date="2018" name="Front. Plant Sci.">
        <title>Red Clover (Trifolium pratense) and Zigzag Clover (T. medium) - A Picture of Genomic Similarities and Differences.</title>
        <authorList>
            <person name="Dluhosova J."/>
            <person name="Istvanek J."/>
            <person name="Nedelnik J."/>
            <person name="Repkova J."/>
        </authorList>
    </citation>
    <scope>NUCLEOTIDE SEQUENCE [LARGE SCALE GENOMIC DNA]</scope>
    <source>
        <strain evidence="2">cv. 10/8</strain>
        <tissue evidence="1">Leaf</tissue>
    </source>
</reference>
<accession>A0A392RD16</accession>
<organism evidence="1 2">
    <name type="scientific">Trifolium medium</name>
    <dbReference type="NCBI Taxonomy" id="97028"/>
    <lineage>
        <taxon>Eukaryota</taxon>
        <taxon>Viridiplantae</taxon>
        <taxon>Streptophyta</taxon>
        <taxon>Embryophyta</taxon>
        <taxon>Tracheophyta</taxon>
        <taxon>Spermatophyta</taxon>
        <taxon>Magnoliopsida</taxon>
        <taxon>eudicotyledons</taxon>
        <taxon>Gunneridae</taxon>
        <taxon>Pentapetalae</taxon>
        <taxon>rosids</taxon>
        <taxon>fabids</taxon>
        <taxon>Fabales</taxon>
        <taxon>Fabaceae</taxon>
        <taxon>Papilionoideae</taxon>
        <taxon>50 kb inversion clade</taxon>
        <taxon>NPAAA clade</taxon>
        <taxon>Hologalegina</taxon>
        <taxon>IRL clade</taxon>
        <taxon>Trifolieae</taxon>
        <taxon>Trifolium</taxon>
    </lineage>
</organism>
<evidence type="ECO:0000313" key="2">
    <source>
        <dbReference type="Proteomes" id="UP000265520"/>
    </source>
</evidence>
<proteinExistence type="predicted"/>
<evidence type="ECO:0000313" key="1">
    <source>
        <dbReference type="EMBL" id="MCI34087.1"/>
    </source>
</evidence>
<protein>
    <submittedName>
        <fullName evidence="1">Uncharacterized protein</fullName>
    </submittedName>
</protein>
<comment type="caution">
    <text evidence="1">The sequence shown here is derived from an EMBL/GenBank/DDBJ whole genome shotgun (WGS) entry which is preliminary data.</text>
</comment>
<keyword evidence="2" id="KW-1185">Reference proteome</keyword>
<dbReference type="Proteomes" id="UP000265520">
    <property type="component" value="Unassembled WGS sequence"/>
</dbReference>
<dbReference type="AlphaFoldDB" id="A0A392RD16"/>